<dbReference type="Proteomes" id="UP000187203">
    <property type="component" value="Unassembled WGS sequence"/>
</dbReference>
<keyword evidence="2" id="KW-1185">Reference proteome</keyword>
<dbReference type="AlphaFoldDB" id="A0A1R3HZJ5"/>
<reference evidence="2" key="1">
    <citation type="submission" date="2013-09" db="EMBL/GenBank/DDBJ databases">
        <title>Corchorus olitorius genome sequencing.</title>
        <authorList>
            <person name="Alam M."/>
            <person name="Haque M.S."/>
            <person name="Islam M.S."/>
            <person name="Emdad E.M."/>
            <person name="Islam M.M."/>
            <person name="Ahmed B."/>
            <person name="Halim A."/>
            <person name="Hossen Q.M.M."/>
            <person name="Hossain M.Z."/>
            <person name="Ahmed R."/>
            <person name="Khan M.M."/>
            <person name="Islam R."/>
            <person name="Rashid M.M."/>
            <person name="Khan S.A."/>
            <person name="Rahman M.S."/>
            <person name="Alam M."/>
            <person name="Yahiya A.S."/>
            <person name="Khan M.S."/>
            <person name="Azam M.S."/>
            <person name="Haque T."/>
            <person name="Lashkar M.Z.H."/>
            <person name="Akhand A.I."/>
            <person name="Morshed G."/>
            <person name="Roy S."/>
            <person name="Uddin K.S."/>
            <person name="Rabeya T."/>
            <person name="Hossain A.S."/>
            <person name="Chowdhury A."/>
            <person name="Snigdha A.R."/>
            <person name="Mortoza M.S."/>
            <person name="Matin S.A."/>
            <person name="Hoque S.M.E."/>
            <person name="Islam M.K."/>
            <person name="Roy D.K."/>
            <person name="Haider R."/>
            <person name="Moosa M.M."/>
            <person name="Elias S.M."/>
            <person name="Hasan A.M."/>
            <person name="Jahan S."/>
            <person name="Shafiuddin M."/>
            <person name="Mahmood N."/>
            <person name="Shommy N.S."/>
        </authorList>
    </citation>
    <scope>NUCLEOTIDE SEQUENCE [LARGE SCALE GENOMIC DNA]</scope>
    <source>
        <strain evidence="2">cv. O-4</strain>
    </source>
</reference>
<dbReference type="InterPro" id="IPR029063">
    <property type="entry name" value="SAM-dependent_MTases_sf"/>
</dbReference>
<organism evidence="1 2">
    <name type="scientific">Corchorus olitorius</name>
    <dbReference type="NCBI Taxonomy" id="93759"/>
    <lineage>
        <taxon>Eukaryota</taxon>
        <taxon>Viridiplantae</taxon>
        <taxon>Streptophyta</taxon>
        <taxon>Embryophyta</taxon>
        <taxon>Tracheophyta</taxon>
        <taxon>Spermatophyta</taxon>
        <taxon>Magnoliopsida</taxon>
        <taxon>eudicotyledons</taxon>
        <taxon>Gunneridae</taxon>
        <taxon>Pentapetalae</taxon>
        <taxon>rosids</taxon>
        <taxon>malvids</taxon>
        <taxon>Malvales</taxon>
        <taxon>Malvaceae</taxon>
        <taxon>Grewioideae</taxon>
        <taxon>Apeibeae</taxon>
        <taxon>Corchorus</taxon>
    </lineage>
</organism>
<dbReference type="SUPFAM" id="SSF53335">
    <property type="entry name" value="S-adenosyl-L-methionine-dependent methyltransferases"/>
    <property type="match status" value="1"/>
</dbReference>
<dbReference type="EMBL" id="AWUE01019164">
    <property type="protein sequence ID" value="OMO75750.1"/>
    <property type="molecule type" value="Genomic_DNA"/>
</dbReference>
<dbReference type="OrthoDB" id="5977668at2759"/>
<dbReference type="Pfam" id="PF02353">
    <property type="entry name" value="CMAS"/>
    <property type="match status" value="1"/>
</dbReference>
<comment type="caution">
    <text evidence="1">The sequence shown here is derived from an EMBL/GenBank/DDBJ whole genome shotgun (WGS) entry which is preliminary data.</text>
</comment>
<dbReference type="GO" id="GO:0008610">
    <property type="term" value="P:lipid biosynthetic process"/>
    <property type="evidence" value="ECO:0007669"/>
    <property type="project" value="InterPro"/>
</dbReference>
<dbReference type="STRING" id="93759.A0A1R3HZJ5"/>
<dbReference type="InterPro" id="IPR003333">
    <property type="entry name" value="CMAS"/>
</dbReference>
<dbReference type="InterPro" id="IPR026669">
    <property type="entry name" value="Arsenite_MeTrfase-like"/>
</dbReference>
<dbReference type="GO" id="GO:0008168">
    <property type="term" value="F:methyltransferase activity"/>
    <property type="evidence" value="ECO:0007669"/>
    <property type="project" value="TreeGrafter"/>
</dbReference>
<accession>A0A1R3HZJ5</accession>
<name>A0A1R3HZJ5_9ROSI</name>
<dbReference type="Gene3D" id="3.40.50.150">
    <property type="entry name" value="Vaccinia Virus protein VP39"/>
    <property type="match status" value="1"/>
</dbReference>
<dbReference type="CDD" id="cd02440">
    <property type="entry name" value="AdoMet_MTases"/>
    <property type="match status" value="1"/>
</dbReference>
<gene>
    <name evidence="1" type="ORF">COLO4_25896</name>
</gene>
<dbReference type="PANTHER" id="PTHR43675:SF10">
    <property type="entry name" value="CYCLOPROPANE FATTY ACID SYNTHASE"/>
    <property type="match status" value="1"/>
</dbReference>
<dbReference type="PIRSF" id="PIRSF003085">
    <property type="entry name" value="CMAS"/>
    <property type="match status" value="1"/>
</dbReference>
<sequence>MTEADLGFADAFIHGDFSLQDNEQGLLNLMMIFVANKESSSSISLMNDKRGWLASAKYLLKHVLRRNTVTQARRNIARHYDLSNQLFELFMDETMTYSCAVFKTEDEDLKLAQERKLISKEHEVLELGCGWGSLAIEAVKRTGCKYTAITLSEEQWKYCEARAKKEGVQIKFLHCDYRKLPKTCKFDRIICCEMTEHCGDEYLEEFFRCCESLLAEDGLFVLQVAEHVENIGGSSYAQTLICWRKKFLKNKSQAWAMAKEYQVVFSRQGNFAALGDPYQGFPSAFSS</sequence>
<proteinExistence type="predicted"/>
<dbReference type="PANTHER" id="PTHR43675">
    <property type="entry name" value="ARSENITE METHYLTRANSFERASE"/>
    <property type="match status" value="1"/>
</dbReference>
<evidence type="ECO:0000313" key="1">
    <source>
        <dbReference type="EMBL" id="OMO75750.1"/>
    </source>
</evidence>
<evidence type="ECO:0000313" key="2">
    <source>
        <dbReference type="Proteomes" id="UP000187203"/>
    </source>
</evidence>
<protein>
    <submittedName>
        <fullName evidence="1">Mycolic acid cyclopropane synthase</fullName>
    </submittedName>
</protein>